<accession>A0A1V4KLM6</accession>
<evidence type="ECO:0000313" key="1">
    <source>
        <dbReference type="EMBL" id="OPJ84707.1"/>
    </source>
</evidence>
<keyword evidence="2" id="KW-1185">Reference proteome</keyword>
<sequence>MDVFQKEYVPVPPVTWPQAAERFIHHIWSFLTSEIMLILSCSRRWKKDGCDRKDKPLSGLCSTRLTPSGWEDRVHLEELYTGKENKA</sequence>
<reference evidence="1 2" key="1">
    <citation type="submission" date="2016-02" db="EMBL/GenBank/DDBJ databases">
        <title>Band-tailed pigeon sequencing and assembly.</title>
        <authorList>
            <person name="Soares A.E."/>
            <person name="Novak B.J."/>
            <person name="Rice E.S."/>
            <person name="O'Connell B."/>
            <person name="Chang D."/>
            <person name="Weber S."/>
            <person name="Shapiro B."/>
        </authorList>
    </citation>
    <scope>NUCLEOTIDE SEQUENCE [LARGE SCALE GENOMIC DNA]</scope>
    <source>
        <strain evidence="1">BTP2013</strain>
        <tissue evidence="1">Blood</tissue>
    </source>
</reference>
<comment type="caution">
    <text evidence="1">The sequence shown here is derived from an EMBL/GenBank/DDBJ whole genome shotgun (WGS) entry which is preliminary data.</text>
</comment>
<evidence type="ECO:0000313" key="2">
    <source>
        <dbReference type="Proteomes" id="UP000190648"/>
    </source>
</evidence>
<name>A0A1V4KLM6_PATFA</name>
<organism evidence="1 2">
    <name type="scientific">Patagioenas fasciata monilis</name>
    <dbReference type="NCBI Taxonomy" id="372326"/>
    <lineage>
        <taxon>Eukaryota</taxon>
        <taxon>Metazoa</taxon>
        <taxon>Chordata</taxon>
        <taxon>Craniata</taxon>
        <taxon>Vertebrata</taxon>
        <taxon>Euteleostomi</taxon>
        <taxon>Archelosauria</taxon>
        <taxon>Archosauria</taxon>
        <taxon>Dinosauria</taxon>
        <taxon>Saurischia</taxon>
        <taxon>Theropoda</taxon>
        <taxon>Coelurosauria</taxon>
        <taxon>Aves</taxon>
        <taxon>Neognathae</taxon>
        <taxon>Neoaves</taxon>
        <taxon>Columbimorphae</taxon>
        <taxon>Columbiformes</taxon>
        <taxon>Columbidae</taxon>
        <taxon>Patagioenas</taxon>
    </lineage>
</organism>
<dbReference type="AlphaFoldDB" id="A0A1V4KLM6"/>
<gene>
    <name evidence="1" type="ORF">AV530_016039</name>
</gene>
<dbReference type="Proteomes" id="UP000190648">
    <property type="component" value="Unassembled WGS sequence"/>
</dbReference>
<protein>
    <submittedName>
        <fullName evidence="1">Uncharacterized protein</fullName>
    </submittedName>
</protein>
<proteinExistence type="predicted"/>
<dbReference type="EMBL" id="LSYS01003057">
    <property type="protein sequence ID" value="OPJ84707.1"/>
    <property type="molecule type" value="Genomic_DNA"/>
</dbReference>